<evidence type="ECO:0000313" key="2">
    <source>
        <dbReference type="Proteomes" id="UP000191056"/>
    </source>
</evidence>
<reference evidence="1 2" key="1">
    <citation type="submission" date="2017-03" db="EMBL/GenBank/DDBJ databases">
        <title>Genome sequence of Clostridium chromiireducens DSM 23318.</title>
        <authorList>
            <person name="Poehlein A."/>
            <person name="Daniel R."/>
        </authorList>
    </citation>
    <scope>NUCLEOTIDE SEQUENCE [LARGE SCALE GENOMIC DNA]</scope>
    <source>
        <strain evidence="1 2">DSM 23318</strain>
    </source>
</reference>
<keyword evidence="2" id="KW-1185">Reference proteome</keyword>
<dbReference type="EMBL" id="MZGT01000046">
    <property type="protein sequence ID" value="OPJ59826.1"/>
    <property type="molecule type" value="Genomic_DNA"/>
</dbReference>
<sequence length="45" mass="5198">MNIILKQTKEEELTYLTELEEISFAVNSKYFKKGCNNGILACKNQ</sequence>
<organism evidence="1 2">
    <name type="scientific">Clostridium chromiireducens</name>
    <dbReference type="NCBI Taxonomy" id="225345"/>
    <lineage>
        <taxon>Bacteria</taxon>
        <taxon>Bacillati</taxon>
        <taxon>Bacillota</taxon>
        <taxon>Clostridia</taxon>
        <taxon>Eubacteriales</taxon>
        <taxon>Clostridiaceae</taxon>
        <taxon>Clostridium</taxon>
    </lineage>
</organism>
<dbReference type="Proteomes" id="UP000191056">
    <property type="component" value="Unassembled WGS sequence"/>
</dbReference>
<accession>A0A1V4IIS1</accession>
<evidence type="ECO:0000313" key="1">
    <source>
        <dbReference type="EMBL" id="OPJ59826.1"/>
    </source>
</evidence>
<gene>
    <name evidence="1" type="ORF">CLCHR_32840</name>
</gene>
<dbReference type="RefSeq" id="WP_169896825.1">
    <property type="nucleotide sequence ID" value="NZ_MZGT01000046.1"/>
</dbReference>
<comment type="caution">
    <text evidence="1">The sequence shown here is derived from an EMBL/GenBank/DDBJ whole genome shotgun (WGS) entry which is preliminary data.</text>
</comment>
<dbReference type="AlphaFoldDB" id="A0A1V4IIS1"/>
<name>A0A1V4IIS1_9CLOT</name>
<proteinExistence type="predicted"/>
<protein>
    <submittedName>
        <fullName evidence="1">Uncharacterized protein</fullName>
    </submittedName>
</protein>